<dbReference type="InterPro" id="IPR001088">
    <property type="entry name" value="Glyco_hydro_4"/>
</dbReference>
<evidence type="ECO:0000256" key="1">
    <source>
        <dbReference type="ARBA" id="ARBA00001936"/>
    </source>
</evidence>
<dbReference type="RefSeq" id="WP_155354557.1">
    <property type="nucleotide sequence ID" value="NZ_BAAAHL010000065.1"/>
</dbReference>
<organism evidence="14 15">
    <name type="scientific">Acrocarpospora macrocephala</name>
    <dbReference type="NCBI Taxonomy" id="150177"/>
    <lineage>
        <taxon>Bacteria</taxon>
        <taxon>Bacillati</taxon>
        <taxon>Actinomycetota</taxon>
        <taxon>Actinomycetes</taxon>
        <taxon>Streptosporangiales</taxon>
        <taxon>Streptosporangiaceae</taxon>
        <taxon>Acrocarpospora</taxon>
    </lineage>
</organism>
<dbReference type="Pfam" id="PF02056">
    <property type="entry name" value="Glyco_hydro_4"/>
    <property type="match status" value="1"/>
</dbReference>
<dbReference type="Gene3D" id="3.90.1820.10">
    <property type="entry name" value="AglA-like glucosidase"/>
    <property type="match status" value="1"/>
</dbReference>
<keyword evidence="9" id="KW-0408">Iron</keyword>
<keyword evidence="7" id="KW-0119">Carbohydrate metabolism</keyword>
<dbReference type="EMBL" id="BLAE01000013">
    <property type="protein sequence ID" value="GES08985.1"/>
    <property type="molecule type" value="Genomic_DNA"/>
</dbReference>
<dbReference type="GO" id="GO:0005975">
    <property type="term" value="P:carbohydrate metabolic process"/>
    <property type="evidence" value="ECO:0007669"/>
    <property type="project" value="InterPro"/>
</dbReference>
<dbReference type="OrthoDB" id="9767022at2"/>
<evidence type="ECO:0000256" key="7">
    <source>
        <dbReference type="ARBA" id="ARBA00023277"/>
    </source>
</evidence>
<keyword evidence="9" id="KW-0170">Cobalt</keyword>
<name>A0A5M3WIK0_9ACTN</name>
<feature type="domain" description="Glycosyl hydrolase family 4 C-terminal" evidence="13">
    <location>
        <begin position="196"/>
        <end position="402"/>
    </location>
</feature>
<dbReference type="SUPFAM" id="SSF51735">
    <property type="entry name" value="NAD(P)-binding Rossmann-fold domains"/>
    <property type="match status" value="1"/>
</dbReference>
<feature type="binding site" evidence="9">
    <location>
        <position position="170"/>
    </location>
    <ligand>
        <name>Mn(2+)</name>
        <dbReference type="ChEBI" id="CHEBI:29035"/>
    </ligand>
</feature>
<evidence type="ECO:0000256" key="5">
    <source>
        <dbReference type="ARBA" id="ARBA00023027"/>
    </source>
</evidence>
<evidence type="ECO:0000313" key="15">
    <source>
        <dbReference type="Proteomes" id="UP000331127"/>
    </source>
</evidence>
<feature type="binding site" evidence="9">
    <location>
        <position position="200"/>
    </location>
    <ligand>
        <name>Mn(2+)</name>
        <dbReference type="ChEBI" id="CHEBI:29035"/>
    </ligand>
</feature>
<reference evidence="14 15" key="1">
    <citation type="submission" date="2019-10" db="EMBL/GenBank/DDBJ databases">
        <title>Whole genome shotgun sequence of Acrocarpospora macrocephala NBRC 16266.</title>
        <authorList>
            <person name="Ichikawa N."/>
            <person name="Kimura A."/>
            <person name="Kitahashi Y."/>
            <person name="Komaki H."/>
            <person name="Oguchi A."/>
        </authorList>
    </citation>
    <scope>NUCLEOTIDE SEQUENCE [LARGE SCALE GENOMIC DNA]</scope>
    <source>
        <strain evidence="14 15">NBRC 16266</strain>
    </source>
</reference>
<protein>
    <submittedName>
        <fullName evidence="14">Alpha-glucosidase/alpha-galactosidase</fullName>
    </submittedName>
</protein>
<evidence type="ECO:0000256" key="2">
    <source>
        <dbReference type="ARBA" id="ARBA00010141"/>
    </source>
</evidence>
<dbReference type="GO" id="GO:0004553">
    <property type="term" value="F:hydrolase activity, hydrolyzing O-glycosyl compounds"/>
    <property type="evidence" value="ECO:0007669"/>
    <property type="project" value="InterPro"/>
</dbReference>
<evidence type="ECO:0000256" key="8">
    <source>
        <dbReference type="ARBA" id="ARBA00023295"/>
    </source>
</evidence>
<keyword evidence="6 9" id="KW-0464">Manganese</keyword>
<dbReference type="PANTHER" id="PTHR32092">
    <property type="entry name" value="6-PHOSPHO-BETA-GLUCOSIDASE-RELATED"/>
    <property type="match status" value="1"/>
</dbReference>
<keyword evidence="4 11" id="KW-0378">Hydrolase</keyword>
<comment type="cofactor">
    <cofactor evidence="11">
        <name>NAD(+)</name>
        <dbReference type="ChEBI" id="CHEBI:57540"/>
    </cofactor>
    <text evidence="11">Binds 1 NAD(+) per subunit.</text>
</comment>
<evidence type="ECO:0000256" key="6">
    <source>
        <dbReference type="ARBA" id="ARBA00023211"/>
    </source>
</evidence>
<evidence type="ECO:0000256" key="4">
    <source>
        <dbReference type="ARBA" id="ARBA00022801"/>
    </source>
</evidence>
<dbReference type="InterPro" id="IPR022616">
    <property type="entry name" value="Glyco_hydro_4_C"/>
</dbReference>
<evidence type="ECO:0000256" key="3">
    <source>
        <dbReference type="ARBA" id="ARBA00022723"/>
    </source>
</evidence>
<comment type="caution">
    <text evidence="14">The sequence shown here is derived from an EMBL/GenBank/DDBJ whole genome shotgun (WGS) entry which is preliminary data.</text>
</comment>
<evidence type="ECO:0000256" key="10">
    <source>
        <dbReference type="PIRSR" id="PIRSR601088-4"/>
    </source>
</evidence>
<evidence type="ECO:0000256" key="11">
    <source>
        <dbReference type="RuleBase" id="RU361152"/>
    </source>
</evidence>
<comment type="cofactor">
    <cofactor evidence="1">
        <name>Mn(2+)</name>
        <dbReference type="ChEBI" id="CHEBI:29035"/>
    </cofactor>
</comment>
<evidence type="ECO:0000256" key="12">
    <source>
        <dbReference type="SAM" id="MobiDB-lite"/>
    </source>
</evidence>
<dbReference type="Proteomes" id="UP000331127">
    <property type="component" value="Unassembled WGS sequence"/>
</dbReference>
<dbReference type="Pfam" id="PF11975">
    <property type="entry name" value="Glyco_hydro_4C"/>
    <property type="match status" value="1"/>
</dbReference>
<sequence>MAKLAFVGAGNVELTRKILSDLMSSPELAGTLRVALHDIDPARLATAETLARRLDAETAAGAVIEAGADREAVLAGADFVICQIDVGGYDAALSDFEIPCRYGVRQTVGDTLGLGGIFRGLRAIPVLLGLARDMVRLCPQAWLLNYTDPMATLCAAVIAGTPLRRVAGLCHSVRDTHALLADLIGRELGDIDFLTAGLNHQAFVLRFESGGQSLYGDLDLVMADDPELRSHARAEIYRRFGYFPTESSEHAAEYVPWFLPHEKEVLRLDLPLNESLRRRARKLDAYERLRGALAAGEPVLARWKHFEMASEVIHSMLTGMPREVQLTLPNDGLIDNLPPSACVEVPARVDGGGISPLPVGSLPVQLAALNRTFLNVVELTMTAALEERRSAVYQAAMLDPNTSATLPLAAIEAVCDELVQAHAAFLPAGITRGETGRITHSAASRLTYGDAGRIAHSGASRLTYGDAGRIANGEAGRPTYGDSARITDREGGR</sequence>
<dbReference type="GO" id="GO:0046872">
    <property type="term" value="F:metal ion binding"/>
    <property type="evidence" value="ECO:0007669"/>
    <property type="project" value="UniProtKB-KW"/>
</dbReference>
<keyword evidence="9" id="KW-0533">Nickel</keyword>
<dbReference type="InterPro" id="IPR053715">
    <property type="entry name" value="GH4_Enzyme_sf"/>
</dbReference>
<keyword evidence="5 11" id="KW-0520">NAD</keyword>
<feature type="site" description="Increases basicity of active site Tyr" evidence="10">
    <location>
        <position position="110"/>
    </location>
</feature>
<dbReference type="SUPFAM" id="SSF56327">
    <property type="entry name" value="LDH C-terminal domain-like"/>
    <property type="match status" value="1"/>
</dbReference>
<dbReference type="PRINTS" id="PR00732">
    <property type="entry name" value="GLHYDRLASE4"/>
</dbReference>
<dbReference type="PANTHER" id="PTHR32092:SF6">
    <property type="entry name" value="ALPHA-GALACTOSIDASE"/>
    <property type="match status" value="1"/>
</dbReference>
<dbReference type="AlphaFoldDB" id="A0A5M3WIK0"/>
<evidence type="ECO:0000256" key="9">
    <source>
        <dbReference type="PIRSR" id="PIRSR601088-3"/>
    </source>
</evidence>
<keyword evidence="3 9" id="KW-0479">Metal-binding</keyword>
<proteinExistence type="inferred from homology"/>
<gene>
    <name evidence="14" type="ORF">Amac_025810</name>
</gene>
<dbReference type="InterPro" id="IPR036291">
    <property type="entry name" value="NAD(P)-bd_dom_sf"/>
</dbReference>
<accession>A0A5M3WIK0</accession>
<dbReference type="InterPro" id="IPR015955">
    <property type="entry name" value="Lactate_DH/Glyco_Ohase_4_C"/>
</dbReference>
<comment type="similarity">
    <text evidence="2 11">Belongs to the glycosyl hydrolase 4 family.</text>
</comment>
<keyword evidence="15" id="KW-1185">Reference proteome</keyword>
<evidence type="ECO:0000313" key="14">
    <source>
        <dbReference type="EMBL" id="GES08985.1"/>
    </source>
</evidence>
<feature type="region of interest" description="Disordered" evidence="12">
    <location>
        <begin position="473"/>
        <end position="493"/>
    </location>
</feature>
<dbReference type="GO" id="GO:0016616">
    <property type="term" value="F:oxidoreductase activity, acting on the CH-OH group of donors, NAD or NADP as acceptor"/>
    <property type="evidence" value="ECO:0007669"/>
    <property type="project" value="InterPro"/>
</dbReference>
<evidence type="ECO:0000259" key="13">
    <source>
        <dbReference type="Pfam" id="PF11975"/>
    </source>
</evidence>
<keyword evidence="8 11" id="KW-0326">Glycosidase</keyword>